<dbReference type="Gene3D" id="2.20.100.10">
    <property type="entry name" value="Thrombospondin type-1 (TSP1) repeat"/>
    <property type="match status" value="1"/>
</dbReference>
<evidence type="ECO:0000313" key="5">
    <source>
        <dbReference type="Proteomes" id="UP000053825"/>
    </source>
</evidence>
<dbReference type="GO" id="GO:0071944">
    <property type="term" value="C:cell periphery"/>
    <property type="evidence" value="ECO:0007669"/>
    <property type="project" value="TreeGrafter"/>
</dbReference>
<organism evidence="4 5">
    <name type="scientific">Habropoda laboriosa</name>
    <dbReference type="NCBI Taxonomy" id="597456"/>
    <lineage>
        <taxon>Eukaryota</taxon>
        <taxon>Metazoa</taxon>
        <taxon>Ecdysozoa</taxon>
        <taxon>Arthropoda</taxon>
        <taxon>Hexapoda</taxon>
        <taxon>Insecta</taxon>
        <taxon>Pterygota</taxon>
        <taxon>Neoptera</taxon>
        <taxon>Endopterygota</taxon>
        <taxon>Hymenoptera</taxon>
        <taxon>Apocrita</taxon>
        <taxon>Aculeata</taxon>
        <taxon>Apoidea</taxon>
        <taxon>Anthophila</taxon>
        <taxon>Apidae</taxon>
        <taxon>Habropoda</taxon>
    </lineage>
</organism>
<evidence type="ECO:0000256" key="1">
    <source>
        <dbReference type="ARBA" id="ARBA00023157"/>
    </source>
</evidence>
<dbReference type="InterPro" id="IPR035914">
    <property type="entry name" value="Sperma_CUB_dom_sf"/>
</dbReference>
<keyword evidence="5" id="KW-1185">Reference proteome</keyword>
<protein>
    <submittedName>
        <fullName evidence="4">SCO-spondin</fullName>
    </submittedName>
</protein>
<dbReference type="InterPro" id="IPR000859">
    <property type="entry name" value="CUB_dom"/>
</dbReference>
<gene>
    <name evidence="4" type="ORF">WH47_00459</name>
</gene>
<dbReference type="EMBL" id="KQ414642">
    <property type="protein sequence ID" value="KOC66766.1"/>
    <property type="molecule type" value="Genomic_DNA"/>
</dbReference>
<name>A0A0L7R7L9_9HYME</name>
<feature type="domain" description="CUB" evidence="3">
    <location>
        <begin position="465"/>
        <end position="579"/>
    </location>
</feature>
<dbReference type="SUPFAM" id="SSF82895">
    <property type="entry name" value="TSP-1 type 1 repeat"/>
    <property type="match status" value="1"/>
</dbReference>
<dbReference type="Gene3D" id="2.60.120.290">
    <property type="entry name" value="Spermadhesin, CUB domain"/>
    <property type="match status" value="1"/>
</dbReference>
<dbReference type="InterPro" id="IPR036383">
    <property type="entry name" value="TSP1_rpt_sf"/>
</dbReference>
<comment type="caution">
    <text evidence="2">Lacks conserved residue(s) required for the propagation of feature annotation.</text>
</comment>
<dbReference type="PROSITE" id="PS50092">
    <property type="entry name" value="TSP1"/>
    <property type="match status" value="1"/>
</dbReference>
<dbReference type="InterPro" id="IPR000884">
    <property type="entry name" value="TSP1_rpt"/>
</dbReference>
<dbReference type="PANTHER" id="PTHR16311">
    <property type="entry name" value="THROMBOSPONDIN TYPE I DOMAIN-CONTAINING 1"/>
    <property type="match status" value="1"/>
</dbReference>
<reference evidence="4 5" key="1">
    <citation type="submission" date="2015-07" db="EMBL/GenBank/DDBJ databases">
        <title>The genome of Habropoda laboriosa.</title>
        <authorList>
            <person name="Pan H."/>
            <person name="Kapheim K."/>
        </authorList>
    </citation>
    <scope>NUCLEOTIDE SEQUENCE [LARGE SCALE GENOMIC DNA]</scope>
    <source>
        <strain evidence="4">0110345459</strain>
    </source>
</reference>
<dbReference type="OrthoDB" id="446173at2759"/>
<sequence>MEDEEEFIALKIDSPSSHIALSGDLTISLAKSNQTLEKTKYKYAFKDKNNESAKLLKNVSNEYLLLRVLYLLEDISELIGEIQLERLPSENETISIVIPCGYFTRGGVYTLRVEYKYENSTVPVASLYQTSKILDVKWPLSTIYLESQQITSYPTEPVRATVKYDGVNCSPSENVPLAIYILQLIYCGSNLTACYLQNNTYSQVLYYEEIRDLSSKNISFQCEFFGLPGNYAIRLKGSNTNPTAPNTSVYFEVNWSEEFKLTVHARSIYPCEGPGGVAVLFEYPSCRLEGDRVRVYGRLKADVTSAAPPSSLHYITESRSIPGKHSIAFDCDLFTEKFVEYCFVYVSQTITSAMVDVKNSCIPTFPFQEGDAAGWGSWNPWSPCSNSCFGGIRNRYRFCDSPPPKYGAKFCQGKAIETEFCGKIFWEESNKNEWHNRIENSECHRTVLAATKPEIKDEIELKCRCGCPIALKEQPFRKILAANTQACPGKSVWLLQAQANFVIRLHLDQLHFPCPKQYFRVRDGDNLNANLLIDVAFDKIQHTAKTIISTGQNLLLEFCSDERTASRNVCIGGFLANFI</sequence>
<dbReference type="Pfam" id="PF00090">
    <property type="entry name" value="TSP_1"/>
    <property type="match status" value="1"/>
</dbReference>
<evidence type="ECO:0000313" key="4">
    <source>
        <dbReference type="EMBL" id="KOC66766.1"/>
    </source>
</evidence>
<dbReference type="PROSITE" id="PS01180">
    <property type="entry name" value="CUB"/>
    <property type="match status" value="1"/>
</dbReference>
<dbReference type="SMART" id="SM00209">
    <property type="entry name" value="TSP1"/>
    <property type="match status" value="1"/>
</dbReference>
<evidence type="ECO:0000256" key="2">
    <source>
        <dbReference type="PROSITE-ProRule" id="PRU00059"/>
    </source>
</evidence>
<dbReference type="InterPro" id="IPR038877">
    <property type="entry name" value="THSD1"/>
</dbReference>
<keyword evidence="1" id="KW-1015">Disulfide bond</keyword>
<proteinExistence type="predicted"/>
<dbReference type="SUPFAM" id="SSF49854">
    <property type="entry name" value="Spermadhesin, CUB domain"/>
    <property type="match status" value="1"/>
</dbReference>
<dbReference type="PANTHER" id="PTHR16311:SF3">
    <property type="entry name" value="THROMBOSPONDIN TYPE-1 DOMAIN-CONTAINING PROTEIN 1"/>
    <property type="match status" value="1"/>
</dbReference>
<dbReference type="AlphaFoldDB" id="A0A0L7R7L9"/>
<evidence type="ECO:0000259" key="3">
    <source>
        <dbReference type="PROSITE" id="PS01180"/>
    </source>
</evidence>
<dbReference type="FunFam" id="2.20.100.10:FF:000001">
    <property type="entry name" value="semaphorin-5A isoform X1"/>
    <property type="match status" value="1"/>
</dbReference>
<accession>A0A0L7R7L9</accession>
<dbReference type="PRINTS" id="PR01705">
    <property type="entry name" value="TSP1REPEAT"/>
</dbReference>
<dbReference type="Proteomes" id="UP000053825">
    <property type="component" value="Unassembled WGS sequence"/>
</dbReference>